<evidence type="ECO:0000313" key="2">
    <source>
        <dbReference type="Ensembl" id="ENSSTUP00000038987.1"/>
    </source>
</evidence>
<evidence type="ECO:0000313" key="3">
    <source>
        <dbReference type="Proteomes" id="UP000472277"/>
    </source>
</evidence>
<feature type="region of interest" description="Disordered" evidence="1">
    <location>
        <begin position="1"/>
        <end position="38"/>
    </location>
</feature>
<organism evidence="2 3">
    <name type="scientific">Salmo trutta</name>
    <name type="common">Brown trout</name>
    <dbReference type="NCBI Taxonomy" id="8032"/>
    <lineage>
        <taxon>Eukaryota</taxon>
        <taxon>Metazoa</taxon>
        <taxon>Chordata</taxon>
        <taxon>Craniata</taxon>
        <taxon>Vertebrata</taxon>
        <taxon>Euteleostomi</taxon>
        <taxon>Actinopterygii</taxon>
        <taxon>Neopterygii</taxon>
        <taxon>Teleostei</taxon>
        <taxon>Protacanthopterygii</taxon>
        <taxon>Salmoniformes</taxon>
        <taxon>Salmonidae</taxon>
        <taxon>Salmoninae</taxon>
        <taxon>Salmo</taxon>
    </lineage>
</organism>
<protein>
    <recommendedName>
        <fullName evidence="4">Protein kinase domain-containing protein</fullName>
    </recommendedName>
</protein>
<feature type="compositionally biased region" description="Low complexity" evidence="1">
    <location>
        <begin position="15"/>
        <end position="24"/>
    </location>
</feature>
<evidence type="ECO:0008006" key="4">
    <source>
        <dbReference type="Google" id="ProtNLM"/>
    </source>
</evidence>
<name>A0A673YWX8_SALTR</name>
<dbReference type="InParanoid" id="A0A673YWX8"/>
<reference evidence="2" key="2">
    <citation type="submission" date="2025-09" db="UniProtKB">
        <authorList>
            <consortium name="Ensembl"/>
        </authorList>
    </citation>
    <scope>IDENTIFICATION</scope>
</reference>
<accession>A0A673YWX8</accession>
<dbReference type="Ensembl" id="ENSSTUT00000040755.1">
    <property type="protein sequence ID" value="ENSSTUP00000038987.1"/>
    <property type="gene ID" value="ENSSTUG00000016631.1"/>
</dbReference>
<reference evidence="2" key="1">
    <citation type="submission" date="2025-08" db="UniProtKB">
        <authorList>
            <consortium name="Ensembl"/>
        </authorList>
    </citation>
    <scope>IDENTIFICATION</scope>
</reference>
<evidence type="ECO:0000256" key="1">
    <source>
        <dbReference type="SAM" id="MobiDB-lite"/>
    </source>
</evidence>
<dbReference type="GeneTree" id="ENSGT00940000166638"/>
<sequence>MPGAQYQMSSRRPRPSLYSLSVSSEGGQEGADPPQRLTPLERLTEMCQDERTIKELIVGRRIGFYKVRGEIGSGTFSRVKMAFHVLTKGKGHTADHTELHQQLIIATGMYHPCNDDNSKAIH</sequence>
<dbReference type="AlphaFoldDB" id="A0A673YWX8"/>
<dbReference type="Proteomes" id="UP000472277">
    <property type="component" value="Chromosome 23"/>
</dbReference>
<proteinExistence type="predicted"/>
<keyword evidence="3" id="KW-1185">Reference proteome</keyword>